<dbReference type="EMBL" id="CP053085">
    <property type="protein sequence ID" value="QJR36874.1"/>
    <property type="molecule type" value="Genomic_DNA"/>
</dbReference>
<keyword evidence="7" id="KW-1185">Reference proteome</keyword>
<evidence type="ECO:0000256" key="3">
    <source>
        <dbReference type="ARBA" id="ARBA00023163"/>
    </source>
</evidence>
<evidence type="ECO:0000256" key="4">
    <source>
        <dbReference type="SAM" id="MobiDB-lite"/>
    </source>
</evidence>
<keyword evidence="3" id="KW-0804">Transcription</keyword>
<dbReference type="SUPFAM" id="SSF46785">
    <property type="entry name" value="Winged helix' DNA-binding domain"/>
    <property type="match status" value="1"/>
</dbReference>
<dbReference type="RefSeq" id="WP_171226307.1">
    <property type="nucleotide sequence ID" value="NZ_CP053085.1"/>
</dbReference>
<dbReference type="GO" id="GO:0003700">
    <property type="term" value="F:DNA-binding transcription factor activity"/>
    <property type="evidence" value="ECO:0007669"/>
    <property type="project" value="InterPro"/>
</dbReference>
<dbReference type="AlphaFoldDB" id="A0A6M4IPM1"/>
<dbReference type="InterPro" id="IPR001845">
    <property type="entry name" value="HTH_ArsR_DNA-bd_dom"/>
</dbReference>
<dbReference type="Pfam" id="PF01022">
    <property type="entry name" value="HTH_5"/>
    <property type="match status" value="1"/>
</dbReference>
<dbReference type="InterPro" id="IPR051081">
    <property type="entry name" value="HTH_MetalResp_TranReg"/>
</dbReference>
<organism evidence="6 7">
    <name type="scientific">Gemmatimonas groenlandica</name>
    <dbReference type="NCBI Taxonomy" id="2732249"/>
    <lineage>
        <taxon>Bacteria</taxon>
        <taxon>Pseudomonadati</taxon>
        <taxon>Gemmatimonadota</taxon>
        <taxon>Gemmatimonadia</taxon>
        <taxon>Gemmatimonadales</taxon>
        <taxon>Gemmatimonadaceae</taxon>
        <taxon>Gemmatimonas</taxon>
    </lineage>
</organism>
<name>A0A6M4IPM1_9BACT</name>
<keyword evidence="2" id="KW-0238">DNA-binding</keyword>
<feature type="region of interest" description="Disordered" evidence="4">
    <location>
        <begin position="102"/>
        <end position="122"/>
    </location>
</feature>
<dbReference type="InterPro" id="IPR036388">
    <property type="entry name" value="WH-like_DNA-bd_sf"/>
</dbReference>
<dbReference type="SMART" id="SM00418">
    <property type="entry name" value="HTH_ARSR"/>
    <property type="match status" value="1"/>
</dbReference>
<gene>
    <name evidence="6" type="ORF">HKW67_15805</name>
</gene>
<feature type="domain" description="HTH arsR-type" evidence="5">
    <location>
        <begin position="6"/>
        <end position="100"/>
    </location>
</feature>
<keyword evidence="1" id="KW-0805">Transcription regulation</keyword>
<dbReference type="InterPro" id="IPR011991">
    <property type="entry name" value="ArsR-like_HTH"/>
</dbReference>
<sequence length="122" mass="13217">MGRFILTDGVLPLVADRFKALSEPARLALLRSLQYGEQTVNQLVAGTGLGQANVSKHLQVLHAHGFVKRRKNGLFVHYALADRQILKLCELMSSRVNAHVTAGGQSHARGPVGHIDNSDEVG</sequence>
<evidence type="ECO:0000256" key="2">
    <source>
        <dbReference type="ARBA" id="ARBA00023125"/>
    </source>
</evidence>
<dbReference type="Gene3D" id="1.10.10.10">
    <property type="entry name" value="Winged helix-like DNA-binding domain superfamily/Winged helix DNA-binding domain"/>
    <property type="match status" value="1"/>
</dbReference>
<evidence type="ECO:0000313" key="7">
    <source>
        <dbReference type="Proteomes" id="UP000500938"/>
    </source>
</evidence>
<dbReference type="NCBIfam" id="NF033788">
    <property type="entry name" value="HTH_metalloreg"/>
    <property type="match status" value="1"/>
</dbReference>
<evidence type="ECO:0000259" key="5">
    <source>
        <dbReference type="PROSITE" id="PS50987"/>
    </source>
</evidence>
<evidence type="ECO:0000313" key="6">
    <source>
        <dbReference type="EMBL" id="QJR36874.1"/>
    </source>
</evidence>
<accession>A0A6M4IPM1</accession>
<dbReference type="GO" id="GO:0003677">
    <property type="term" value="F:DNA binding"/>
    <property type="evidence" value="ECO:0007669"/>
    <property type="project" value="UniProtKB-KW"/>
</dbReference>
<reference evidence="6 7" key="1">
    <citation type="submission" date="2020-05" db="EMBL/GenBank/DDBJ databases">
        <title>Complete genome sequence of Gemmatimonas greenlandica TET16.</title>
        <authorList>
            <person name="Zeng Y."/>
        </authorList>
    </citation>
    <scope>NUCLEOTIDE SEQUENCE [LARGE SCALE GENOMIC DNA]</scope>
    <source>
        <strain evidence="6 7">TET16</strain>
    </source>
</reference>
<dbReference type="InterPro" id="IPR036390">
    <property type="entry name" value="WH_DNA-bd_sf"/>
</dbReference>
<dbReference type="CDD" id="cd00090">
    <property type="entry name" value="HTH_ARSR"/>
    <property type="match status" value="1"/>
</dbReference>
<protein>
    <submittedName>
        <fullName evidence="6">Winged helix-turn-helix transcriptional regulator</fullName>
    </submittedName>
</protein>
<dbReference type="PANTHER" id="PTHR33154">
    <property type="entry name" value="TRANSCRIPTIONAL REGULATOR, ARSR FAMILY"/>
    <property type="match status" value="1"/>
</dbReference>
<proteinExistence type="predicted"/>
<dbReference type="Proteomes" id="UP000500938">
    <property type="component" value="Chromosome"/>
</dbReference>
<dbReference type="PANTHER" id="PTHR33154:SF18">
    <property type="entry name" value="ARSENICAL RESISTANCE OPERON REPRESSOR"/>
    <property type="match status" value="1"/>
</dbReference>
<evidence type="ECO:0000256" key="1">
    <source>
        <dbReference type="ARBA" id="ARBA00023015"/>
    </source>
</evidence>
<dbReference type="PROSITE" id="PS50987">
    <property type="entry name" value="HTH_ARSR_2"/>
    <property type="match status" value="1"/>
</dbReference>
<dbReference type="PRINTS" id="PR00778">
    <property type="entry name" value="HTHARSR"/>
</dbReference>
<dbReference type="KEGG" id="ggr:HKW67_15805"/>